<protein>
    <recommendedName>
        <fullName evidence="2">Rab-GAP TBC domain-containing protein</fullName>
    </recommendedName>
</protein>
<organism evidence="3 4">
    <name type="scientific">Olea europaea subsp. europaea</name>
    <dbReference type="NCBI Taxonomy" id="158383"/>
    <lineage>
        <taxon>Eukaryota</taxon>
        <taxon>Viridiplantae</taxon>
        <taxon>Streptophyta</taxon>
        <taxon>Embryophyta</taxon>
        <taxon>Tracheophyta</taxon>
        <taxon>Spermatophyta</taxon>
        <taxon>Magnoliopsida</taxon>
        <taxon>eudicotyledons</taxon>
        <taxon>Gunneridae</taxon>
        <taxon>Pentapetalae</taxon>
        <taxon>asterids</taxon>
        <taxon>lamiids</taxon>
        <taxon>Lamiales</taxon>
        <taxon>Oleaceae</taxon>
        <taxon>Oleeae</taxon>
        <taxon>Olea</taxon>
    </lineage>
</organism>
<dbReference type="Gene3D" id="1.10.8.270">
    <property type="entry name" value="putative rabgap domain of human tbc1 domain family member 14 like domains"/>
    <property type="match status" value="1"/>
</dbReference>
<evidence type="ECO:0000259" key="2">
    <source>
        <dbReference type="PROSITE" id="PS50086"/>
    </source>
</evidence>
<comment type="caution">
    <text evidence="3">The sequence shown here is derived from an EMBL/GenBank/DDBJ whole genome shotgun (WGS) entry which is preliminary data.</text>
</comment>
<dbReference type="PANTHER" id="PTHR22957">
    <property type="entry name" value="TBC1 DOMAIN FAMILY MEMBER GTPASE-ACTIVATING PROTEIN"/>
    <property type="match status" value="1"/>
</dbReference>
<dbReference type="InterPro" id="IPR035969">
    <property type="entry name" value="Rab-GAP_TBC_sf"/>
</dbReference>
<feature type="compositionally biased region" description="Basic and acidic residues" evidence="1">
    <location>
        <begin position="270"/>
        <end position="286"/>
    </location>
</feature>
<name>A0A8S0V019_OLEEU</name>
<reference evidence="3 4" key="1">
    <citation type="submission" date="2019-12" db="EMBL/GenBank/DDBJ databases">
        <authorList>
            <person name="Alioto T."/>
            <person name="Alioto T."/>
            <person name="Gomez Garrido J."/>
        </authorList>
    </citation>
    <scope>NUCLEOTIDE SEQUENCE [LARGE SCALE GENOMIC DNA]</scope>
</reference>
<dbReference type="OrthoDB" id="10264062at2759"/>
<evidence type="ECO:0000313" key="3">
    <source>
        <dbReference type="EMBL" id="CAA3026623.1"/>
    </source>
</evidence>
<dbReference type="SUPFAM" id="SSF47923">
    <property type="entry name" value="Ypt/Rab-GAP domain of gyp1p"/>
    <property type="match status" value="1"/>
</dbReference>
<dbReference type="InterPro" id="IPR000195">
    <property type="entry name" value="Rab-GAP-TBC_dom"/>
</dbReference>
<feature type="region of interest" description="Disordered" evidence="1">
    <location>
        <begin position="266"/>
        <end position="286"/>
    </location>
</feature>
<dbReference type="EMBL" id="CACTIH010009167">
    <property type="protein sequence ID" value="CAA3026623.1"/>
    <property type="molecule type" value="Genomic_DNA"/>
</dbReference>
<keyword evidence="4" id="KW-1185">Reference proteome</keyword>
<proteinExistence type="predicted"/>
<dbReference type="AlphaFoldDB" id="A0A8S0V019"/>
<accession>A0A8S0V019</accession>
<gene>
    <name evidence="3" type="ORF">OLEA9_A068349</name>
</gene>
<sequence length="422" mass="48253">MSFDGKEKQWKCGKGGAVNFHKVSSIVRDIGEPCLHQSPIKGVDPSIRPEVWEFLLGCYSLSNTAEYRSQLRAARRERYMDLIKQCQLMHLSIGTGPLAYVVGSKVMDMRMSFKDDGIREDEDQSRHNSEAHDNKVVNNNCVLDSNCTQISHTCRRESSGDSNDLVSVTASKEGAYDYSGLVPSFGSYNCKSSAELEADGLQYVIESYLDFRPFPVTDLFEKSDKNEKEHRLHNDRHSTQRKLKFGDEYMHSFQIDSNADLVVESNGTLSKEDTPPPHSESERIYPDVDESLLLPNNLEFESEMLKMLRISDTPEIPTNNTITTRGGAASGDRVFEWLWTLHQIVRRDNHLEFYEDTKNLARMSDILAVYAWVDPAILPRLCLSDLLSPFVVLFEDNADAFWCFEMLLRECVKTFRWKDLLV</sequence>
<dbReference type="GO" id="GO:0005096">
    <property type="term" value="F:GTPase activator activity"/>
    <property type="evidence" value="ECO:0007669"/>
    <property type="project" value="TreeGrafter"/>
</dbReference>
<evidence type="ECO:0000256" key="1">
    <source>
        <dbReference type="SAM" id="MobiDB-lite"/>
    </source>
</evidence>
<dbReference type="Proteomes" id="UP000594638">
    <property type="component" value="Unassembled WGS sequence"/>
</dbReference>
<dbReference type="PROSITE" id="PS50086">
    <property type="entry name" value="TBC_RABGAP"/>
    <property type="match status" value="1"/>
</dbReference>
<dbReference type="Gramene" id="OE9A068349T1">
    <property type="protein sequence ID" value="OE9A068349C1"/>
    <property type="gene ID" value="OE9A068349"/>
</dbReference>
<feature type="domain" description="Rab-GAP TBC" evidence="2">
    <location>
        <begin position="42"/>
        <end position="422"/>
    </location>
</feature>
<evidence type="ECO:0000313" key="4">
    <source>
        <dbReference type="Proteomes" id="UP000594638"/>
    </source>
</evidence>
<dbReference type="PANTHER" id="PTHR22957:SF456">
    <property type="entry name" value="YPT_RAB-GAP DOMAIN OF GYP1P SUPERFAMILY PROTEIN"/>
    <property type="match status" value="1"/>
</dbReference>